<dbReference type="EMBL" id="QWEH01000011">
    <property type="protein sequence ID" value="RHW30811.1"/>
    <property type="molecule type" value="Genomic_DNA"/>
</dbReference>
<evidence type="ECO:0000259" key="1">
    <source>
        <dbReference type="Pfam" id="PF03417"/>
    </source>
</evidence>
<dbReference type="PANTHER" id="PTHR34180">
    <property type="entry name" value="PEPTIDASE C45"/>
    <property type="match status" value="1"/>
</dbReference>
<dbReference type="AlphaFoldDB" id="A0A417YDZ4"/>
<accession>A0A417YDZ4</accession>
<dbReference type="InterPro" id="IPR047801">
    <property type="entry name" value="Peptidase_C45"/>
</dbReference>
<dbReference type="OrthoDB" id="8617387at2"/>
<comment type="caution">
    <text evidence="2">The sequence shown here is derived from an EMBL/GenBank/DDBJ whole genome shotgun (WGS) entry which is preliminary data.</text>
</comment>
<dbReference type="NCBIfam" id="NF040521">
    <property type="entry name" value="C45_proenzyme"/>
    <property type="match status" value="1"/>
</dbReference>
<dbReference type="InterPro" id="IPR005079">
    <property type="entry name" value="Peptidase_C45_hydrolase"/>
</dbReference>
<gene>
    <name evidence="2" type="ORF">D1B32_15420</name>
</gene>
<dbReference type="PANTHER" id="PTHR34180:SF1">
    <property type="entry name" value="BETA-ALANYL-DOPAMINE_CARCININE HYDROLASE"/>
    <property type="match status" value="1"/>
</dbReference>
<dbReference type="InterPro" id="IPR047794">
    <property type="entry name" value="C45_proenzyme-like"/>
</dbReference>
<protein>
    <submittedName>
        <fullName evidence="2">Linear amide C-N hydrolase</fullName>
    </submittedName>
</protein>
<dbReference type="SUPFAM" id="SSF56235">
    <property type="entry name" value="N-terminal nucleophile aminohydrolases (Ntn hydrolases)"/>
    <property type="match status" value="1"/>
</dbReference>
<keyword evidence="3" id="KW-1185">Reference proteome</keyword>
<dbReference type="Pfam" id="PF03417">
    <property type="entry name" value="AAT"/>
    <property type="match status" value="1"/>
</dbReference>
<feature type="domain" description="Peptidase C45 hydrolase" evidence="1">
    <location>
        <begin position="104"/>
        <end position="310"/>
    </location>
</feature>
<dbReference type="Proteomes" id="UP000285456">
    <property type="component" value="Unassembled WGS sequence"/>
</dbReference>
<organism evidence="2 3">
    <name type="scientific">Oceanobacillus profundus</name>
    <dbReference type="NCBI Taxonomy" id="372463"/>
    <lineage>
        <taxon>Bacteria</taxon>
        <taxon>Bacillati</taxon>
        <taxon>Bacillota</taxon>
        <taxon>Bacilli</taxon>
        <taxon>Bacillales</taxon>
        <taxon>Bacillaceae</taxon>
        <taxon>Oceanobacillus</taxon>
    </lineage>
</organism>
<sequence>MRSVHSDIIQFRGRHYDYGYMQGEHLKNSLIIKNRHRDWRLRRPRFTIDEAEAKQAFMRFAPGIWEELLGLRDALQQPMSIILRDFGNYRVQPVYSGCSILTGKDYMIRNYDYHPKTYEGRYNLFQPTDGGYAVIGPSQRVTGRMDGMNEKGLVMGYNFMHRKDPGDGFICHMIGRIILEMCATTEEAIELVKEIPHRTSFSYIVLDEKEETYVIEATPRSVQVHQSNVCTNHFEVLQHENRRFIAESQERLNAINNQKAQATDAYKAFRLLNDTDKGVFVSNYKSWSGTLHTSAYFPKEKQAWIALGGDQEPVKIDFESWLSGKNLERSKIFGEIDTSSGFAHMDENPR</sequence>
<reference evidence="2 3" key="1">
    <citation type="journal article" date="2007" name="Int. J. Syst. Evol. Microbiol.">
        <title>Oceanobacillus profundus sp. nov., isolated from a deep-sea sediment core.</title>
        <authorList>
            <person name="Kim Y.G."/>
            <person name="Choi D.H."/>
            <person name="Hyun S."/>
            <person name="Cho B.C."/>
        </authorList>
    </citation>
    <scope>NUCLEOTIDE SEQUENCE [LARGE SCALE GENOMIC DNA]</scope>
    <source>
        <strain evidence="2 3">DSM 18246</strain>
    </source>
</reference>
<dbReference type="Gene3D" id="3.60.60.10">
    <property type="entry name" value="Penicillin V Acylase, Chain A"/>
    <property type="match status" value="1"/>
</dbReference>
<dbReference type="GO" id="GO:0016787">
    <property type="term" value="F:hydrolase activity"/>
    <property type="evidence" value="ECO:0007669"/>
    <property type="project" value="UniProtKB-KW"/>
</dbReference>
<evidence type="ECO:0000313" key="2">
    <source>
        <dbReference type="EMBL" id="RHW30811.1"/>
    </source>
</evidence>
<keyword evidence="2" id="KW-0378">Hydrolase</keyword>
<name>A0A417YDZ4_9BACI</name>
<dbReference type="CDD" id="cd01935">
    <property type="entry name" value="Ntn_CGH_like"/>
    <property type="match status" value="1"/>
</dbReference>
<dbReference type="RefSeq" id="WP_118889810.1">
    <property type="nucleotide sequence ID" value="NZ_JAMAWL010000002.1"/>
</dbReference>
<dbReference type="InterPro" id="IPR029055">
    <property type="entry name" value="Ntn_hydrolases_N"/>
</dbReference>
<proteinExistence type="predicted"/>
<evidence type="ECO:0000313" key="3">
    <source>
        <dbReference type="Proteomes" id="UP000285456"/>
    </source>
</evidence>